<dbReference type="Gene3D" id="1.10.3210.10">
    <property type="entry name" value="Hypothetical protein af1432"/>
    <property type="match status" value="1"/>
</dbReference>
<dbReference type="CDD" id="cd00077">
    <property type="entry name" value="HDc"/>
    <property type="match status" value="1"/>
</dbReference>
<dbReference type="SMART" id="SM00471">
    <property type="entry name" value="HDc"/>
    <property type="match status" value="1"/>
</dbReference>
<dbReference type="PROSITE" id="PS51833">
    <property type="entry name" value="HDOD"/>
    <property type="match status" value="1"/>
</dbReference>
<dbReference type="RefSeq" id="WP_315947966.1">
    <property type="nucleotide sequence ID" value="NZ_JAWCUA010000010.1"/>
</dbReference>
<feature type="domain" description="HDOD" evidence="1">
    <location>
        <begin position="13"/>
        <end position="207"/>
    </location>
</feature>
<organism evidence="2 3">
    <name type="scientific">Psychrosphaera aquimarina</name>
    <dbReference type="NCBI Taxonomy" id="2044854"/>
    <lineage>
        <taxon>Bacteria</taxon>
        <taxon>Pseudomonadati</taxon>
        <taxon>Pseudomonadota</taxon>
        <taxon>Gammaproteobacteria</taxon>
        <taxon>Alteromonadales</taxon>
        <taxon>Pseudoalteromonadaceae</taxon>
        <taxon>Psychrosphaera</taxon>
    </lineage>
</organism>
<dbReference type="Pfam" id="PF08668">
    <property type="entry name" value="HDOD"/>
    <property type="match status" value="1"/>
</dbReference>
<dbReference type="PANTHER" id="PTHR33525">
    <property type="match status" value="1"/>
</dbReference>
<dbReference type="InterPro" id="IPR013976">
    <property type="entry name" value="HDOD"/>
</dbReference>
<dbReference type="InterPro" id="IPR006675">
    <property type="entry name" value="HDIG_dom"/>
</dbReference>
<dbReference type="EMBL" id="JAWCUA010000010">
    <property type="protein sequence ID" value="MDU0114345.1"/>
    <property type="molecule type" value="Genomic_DNA"/>
</dbReference>
<dbReference type="InterPro" id="IPR003607">
    <property type="entry name" value="HD/PDEase_dom"/>
</dbReference>
<protein>
    <submittedName>
        <fullName evidence="2">HDOD domain-containing protein</fullName>
    </submittedName>
</protein>
<dbReference type="Proteomes" id="UP001257914">
    <property type="component" value="Unassembled WGS sequence"/>
</dbReference>
<evidence type="ECO:0000313" key="2">
    <source>
        <dbReference type="EMBL" id="MDU0114345.1"/>
    </source>
</evidence>
<dbReference type="NCBIfam" id="TIGR00277">
    <property type="entry name" value="HDIG"/>
    <property type="match status" value="1"/>
</dbReference>
<gene>
    <name evidence="2" type="ORF">RT723_15365</name>
</gene>
<dbReference type="InterPro" id="IPR052340">
    <property type="entry name" value="RNase_Y/CdgJ"/>
</dbReference>
<comment type="caution">
    <text evidence="2">The sequence shown here is derived from an EMBL/GenBank/DDBJ whole genome shotgun (WGS) entry which is preliminary data.</text>
</comment>
<name>A0ABU3R3V0_9GAMM</name>
<evidence type="ECO:0000259" key="1">
    <source>
        <dbReference type="PROSITE" id="PS51833"/>
    </source>
</evidence>
<dbReference type="PANTHER" id="PTHR33525:SF5">
    <property type="entry name" value="TWO COMPONENT SIGNAL TRANSDUCTION SYSTEM RESPONSE REGULATOR"/>
    <property type="match status" value="1"/>
</dbReference>
<reference evidence="2 3" key="1">
    <citation type="submission" date="2023-10" db="EMBL/GenBank/DDBJ databases">
        <title>Psychrosphaera aquimaarina strain SW33 isolated from seawater.</title>
        <authorList>
            <person name="Bayburt H."/>
            <person name="Kim J.M."/>
            <person name="Choi B.J."/>
            <person name="Jeon C.O."/>
        </authorList>
    </citation>
    <scope>NUCLEOTIDE SEQUENCE [LARGE SCALE GENOMIC DNA]</scope>
    <source>
        <strain evidence="2 3">KCTC 52743</strain>
    </source>
</reference>
<accession>A0ABU3R3V0</accession>
<dbReference type="SUPFAM" id="SSF109604">
    <property type="entry name" value="HD-domain/PDEase-like"/>
    <property type="match status" value="1"/>
</dbReference>
<keyword evidence="3" id="KW-1185">Reference proteome</keyword>
<evidence type="ECO:0000313" key="3">
    <source>
        <dbReference type="Proteomes" id="UP001257914"/>
    </source>
</evidence>
<sequence>MKSDNMDEKINNLPMLPTIVVKLMTLSPQDNAYFDKVLEYAEQDPLLALKIIKISNSVKYSSVKPVLNLKEAIIRLGVNEIHGLVASIAVTKVFVPNSPAEKRLWQHSIQVAFVARMLANKQPELELDAEKAYLCGLFHDLGLFLRFEQDQEEFNHIDDFVWSTPKQHLIAEKQLFAQSHNELSCKICRAWGTPSPIPEIVLLHHTYQLPAKVTVHPKLTNMIRILQLADICSEMFRVGDGNSAELVVEAINEAPNLKLWCDSNAELYAIIDARLSTCMIDAEHVYKQLGI</sequence>
<proteinExistence type="predicted"/>